<name>A0A4R2H1J8_9SPHI</name>
<dbReference type="PANTHER" id="PTHR33639:SF2">
    <property type="entry name" value="DUF393 DOMAIN-CONTAINING PROTEIN"/>
    <property type="match status" value="1"/>
</dbReference>
<reference evidence="1 2" key="1">
    <citation type="submission" date="2019-03" db="EMBL/GenBank/DDBJ databases">
        <title>Genomic Encyclopedia of Type Strains, Phase IV (KMG-IV): sequencing the most valuable type-strain genomes for metagenomic binning, comparative biology and taxonomic classification.</title>
        <authorList>
            <person name="Goeker M."/>
        </authorList>
    </citation>
    <scope>NUCLEOTIDE SEQUENCE [LARGE SCALE GENOMIC DNA]</scope>
    <source>
        <strain evidence="1 2">DSM 103236</strain>
    </source>
</reference>
<evidence type="ECO:0000313" key="1">
    <source>
        <dbReference type="EMBL" id="TCO18218.1"/>
    </source>
</evidence>
<dbReference type="InterPro" id="IPR007263">
    <property type="entry name" value="DCC1-like"/>
</dbReference>
<gene>
    <name evidence="1" type="ORF">EV200_11224</name>
</gene>
<dbReference type="EMBL" id="SLWO01000012">
    <property type="protein sequence ID" value="TCO18218.1"/>
    <property type="molecule type" value="Genomic_DNA"/>
</dbReference>
<sequence>MNSFVTMISKNPVIFFDGVCNLCNASVQFAIERDKKNIFRFTALQGEYAKKTLPQFNVDLNKVNSIVLVENEELYTKSSAALRIARKLNGLWPMLYIFIIIPKFIRDWVYDFVAKNRYKWWGRQESCWVPTPELRQKFYD</sequence>
<dbReference type="AlphaFoldDB" id="A0A4R2H1J8"/>
<organism evidence="1 2">
    <name type="scientific">Pedobacter psychrotolerans</name>
    <dbReference type="NCBI Taxonomy" id="1843235"/>
    <lineage>
        <taxon>Bacteria</taxon>
        <taxon>Pseudomonadati</taxon>
        <taxon>Bacteroidota</taxon>
        <taxon>Sphingobacteriia</taxon>
        <taxon>Sphingobacteriales</taxon>
        <taxon>Sphingobacteriaceae</taxon>
        <taxon>Pedobacter</taxon>
    </lineage>
</organism>
<dbReference type="GO" id="GO:0015035">
    <property type="term" value="F:protein-disulfide reductase activity"/>
    <property type="evidence" value="ECO:0007669"/>
    <property type="project" value="InterPro"/>
</dbReference>
<comment type="caution">
    <text evidence="1">The sequence shown here is derived from an EMBL/GenBank/DDBJ whole genome shotgun (WGS) entry which is preliminary data.</text>
</comment>
<dbReference type="InterPro" id="IPR052927">
    <property type="entry name" value="DCC_oxidoreductase"/>
</dbReference>
<accession>A0A4R2H1J8</accession>
<evidence type="ECO:0000313" key="2">
    <source>
        <dbReference type="Proteomes" id="UP000295684"/>
    </source>
</evidence>
<dbReference type="PANTHER" id="PTHR33639">
    <property type="entry name" value="THIOL-DISULFIDE OXIDOREDUCTASE DCC"/>
    <property type="match status" value="1"/>
</dbReference>
<dbReference type="Proteomes" id="UP000295684">
    <property type="component" value="Unassembled WGS sequence"/>
</dbReference>
<proteinExistence type="predicted"/>
<dbReference type="Pfam" id="PF04134">
    <property type="entry name" value="DCC1-like"/>
    <property type="match status" value="1"/>
</dbReference>
<protein>
    <submittedName>
        <fullName evidence="1">Putative DCC family thiol-disulfide oxidoreductase YuxK</fullName>
    </submittedName>
</protein>